<evidence type="ECO:0000313" key="10">
    <source>
        <dbReference type="Proteomes" id="UP000585272"/>
    </source>
</evidence>
<reference evidence="9 10" key="1">
    <citation type="submission" date="2020-08" db="EMBL/GenBank/DDBJ databases">
        <title>Genomic Encyclopedia of Archaeal and Bacterial Type Strains, Phase II (KMG-II): from individual species to whole genera.</title>
        <authorList>
            <person name="Goeker M."/>
        </authorList>
    </citation>
    <scope>NUCLEOTIDE SEQUENCE [LARGE SCALE GENOMIC DNA]</scope>
    <source>
        <strain evidence="9 10">DSM 23288</strain>
    </source>
</reference>
<dbReference type="InterPro" id="IPR005829">
    <property type="entry name" value="Sugar_transporter_CS"/>
</dbReference>
<feature type="transmembrane region" description="Helical" evidence="7">
    <location>
        <begin position="411"/>
        <end position="428"/>
    </location>
</feature>
<feature type="transmembrane region" description="Helical" evidence="7">
    <location>
        <begin position="109"/>
        <end position="131"/>
    </location>
</feature>
<dbReference type="InterPro" id="IPR004638">
    <property type="entry name" value="EmrB-like"/>
</dbReference>
<dbReference type="GO" id="GO:0022857">
    <property type="term" value="F:transmembrane transporter activity"/>
    <property type="evidence" value="ECO:0007669"/>
    <property type="project" value="InterPro"/>
</dbReference>
<dbReference type="NCBIfam" id="TIGR00711">
    <property type="entry name" value="efflux_EmrB"/>
    <property type="match status" value="1"/>
</dbReference>
<feature type="transmembrane region" description="Helical" evidence="7">
    <location>
        <begin position="371"/>
        <end position="391"/>
    </location>
</feature>
<keyword evidence="10" id="KW-1185">Reference proteome</keyword>
<keyword evidence="4 7" id="KW-0812">Transmembrane</keyword>
<sequence>MSDTVPAQDGLDPKRWAALVVLAIAQFMVVLDASIVNVALPSIQSDLDFTDSSLQWVVNAYTLAFGGFLLLGGRAADLFGRRRVFIAGLGLFSVASLAGGFSTTSEQLIVARGVQGLGAAIVSPAALSIVTTTFTEGAERNKALGIWGALAGAGGAVGVLLGGMLTEWAGWEWVLFVNVPIGLAAAIAAPRWVRESHGHERTSMDIAGAALVTGGLIVLVYALVDAESAGWASFQTIGLLALSLAMLAAFAFVELKVVRYPVMPLKIFRNRNVASADAVALLVGASLFSMFFFISLYLQQVLGYSALKAGLSYLPLALTIIVSAGMASQLVTRVGTKPILVLGLALTAVGLLLFSFVSVDGTYLGDVLVPSLIVAAGLGFSFVPLTITAVAGVTHHEAGLASGLINTAQQVGGALGLAILSSIANSRLNDVAGVPPNPELLPKGLTEGFQLAFLVGAGFAAVGILIALIAVPRVGREELPQEGAAAAA</sequence>
<comment type="subcellular location">
    <subcellularLocation>
        <location evidence="1">Cell membrane</location>
        <topology evidence="1">Multi-pass membrane protein</topology>
    </subcellularLocation>
</comment>
<dbReference type="InterPro" id="IPR020846">
    <property type="entry name" value="MFS_dom"/>
</dbReference>
<feature type="transmembrane region" description="Helical" evidence="7">
    <location>
        <begin position="230"/>
        <end position="253"/>
    </location>
</feature>
<comment type="caution">
    <text evidence="9">The sequence shown here is derived from an EMBL/GenBank/DDBJ whole genome shotgun (WGS) entry which is preliminary data.</text>
</comment>
<evidence type="ECO:0000256" key="4">
    <source>
        <dbReference type="ARBA" id="ARBA00022692"/>
    </source>
</evidence>
<evidence type="ECO:0000256" key="2">
    <source>
        <dbReference type="ARBA" id="ARBA00022448"/>
    </source>
</evidence>
<feature type="transmembrane region" description="Helical" evidence="7">
    <location>
        <begin position="84"/>
        <end position="103"/>
    </location>
</feature>
<protein>
    <submittedName>
        <fullName evidence="9">EmrB/QacA subfamily drug resistance transporter</fullName>
    </submittedName>
</protein>
<dbReference type="AlphaFoldDB" id="A0A840ICV5"/>
<keyword evidence="6 7" id="KW-0472">Membrane</keyword>
<feature type="domain" description="Major facilitator superfamily (MFS) profile" evidence="8">
    <location>
        <begin position="18"/>
        <end position="475"/>
    </location>
</feature>
<feature type="transmembrane region" description="Helical" evidence="7">
    <location>
        <begin position="274"/>
        <end position="298"/>
    </location>
</feature>
<evidence type="ECO:0000256" key="1">
    <source>
        <dbReference type="ARBA" id="ARBA00004651"/>
    </source>
</evidence>
<dbReference type="InterPro" id="IPR036259">
    <property type="entry name" value="MFS_trans_sf"/>
</dbReference>
<feature type="transmembrane region" description="Helical" evidence="7">
    <location>
        <begin position="205"/>
        <end position="224"/>
    </location>
</feature>
<dbReference type="PANTHER" id="PTHR42718">
    <property type="entry name" value="MAJOR FACILITATOR SUPERFAMILY MULTIDRUG TRANSPORTER MFSC"/>
    <property type="match status" value="1"/>
</dbReference>
<feature type="transmembrane region" description="Helical" evidence="7">
    <location>
        <begin position="173"/>
        <end position="193"/>
    </location>
</feature>
<keyword evidence="3" id="KW-1003">Cell membrane</keyword>
<feature type="transmembrane region" description="Helical" evidence="7">
    <location>
        <begin position="339"/>
        <end position="359"/>
    </location>
</feature>
<dbReference type="PROSITE" id="PS00216">
    <property type="entry name" value="SUGAR_TRANSPORT_1"/>
    <property type="match status" value="1"/>
</dbReference>
<keyword evidence="5 7" id="KW-1133">Transmembrane helix</keyword>
<keyword evidence="2" id="KW-0813">Transport</keyword>
<feature type="transmembrane region" description="Helical" evidence="7">
    <location>
        <begin position="16"/>
        <end position="40"/>
    </location>
</feature>
<feature type="transmembrane region" description="Helical" evidence="7">
    <location>
        <begin position="52"/>
        <end position="72"/>
    </location>
</feature>
<dbReference type="Pfam" id="PF07690">
    <property type="entry name" value="MFS_1"/>
    <property type="match status" value="1"/>
</dbReference>
<dbReference type="CDD" id="cd17321">
    <property type="entry name" value="MFS_MMR_MDR_like"/>
    <property type="match status" value="1"/>
</dbReference>
<proteinExistence type="predicted"/>
<evidence type="ECO:0000256" key="6">
    <source>
        <dbReference type="ARBA" id="ARBA00023136"/>
    </source>
</evidence>
<dbReference type="SUPFAM" id="SSF103473">
    <property type="entry name" value="MFS general substrate transporter"/>
    <property type="match status" value="1"/>
</dbReference>
<dbReference type="Gene3D" id="1.20.1250.20">
    <property type="entry name" value="MFS general substrate transporter like domains"/>
    <property type="match status" value="1"/>
</dbReference>
<evidence type="ECO:0000256" key="5">
    <source>
        <dbReference type="ARBA" id="ARBA00022989"/>
    </source>
</evidence>
<evidence type="ECO:0000313" key="9">
    <source>
        <dbReference type="EMBL" id="MBB4662053.1"/>
    </source>
</evidence>
<evidence type="ECO:0000256" key="7">
    <source>
        <dbReference type="SAM" id="Phobius"/>
    </source>
</evidence>
<dbReference type="PANTHER" id="PTHR42718:SF46">
    <property type="entry name" value="BLR6921 PROTEIN"/>
    <property type="match status" value="1"/>
</dbReference>
<dbReference type="Gene3D" id="1.20.1720.10">
    <property type="entry name" value="Multidrug resistance protein D"/>
    <property type="match status" value="1"/>
</dbReference>
<organism evidence="9 10">
    <name type="scientific">Conexibacter arvalis</name>
    <dbReference type="NCBI Taxonomy" id="912552"/>
    <lineage>
        <taxon>Bacteria</taxon>
        <taxon>Bacillati</taxon>
        <taxon>Actinomycetota</taxon>
        <taxon>Thermoleophilia</taxon>
        <taxon>Solirubrobacterales</taxon>
        <taxon>Conexibacteraceae</taxon>
        <taxon>Conexibacter</taxon>
    </lineage>
</organism>
<gene>
    <name evidence="9" type="ORF">BDZ31_001626</name>
</gene>
<accession>A0A840ICV5</accession>
<dbReference type="GO" id="GO:0005886">
    <property type="term" value="C:plasma membrane"/>
    <property type="evidence" value="ECO:0007669"/>
    <property type="project" value="UniProtKB-SubCell"/>
</dbReference>
<evidence type="ECO:0000256" key="3">
    <source>
        <dbReference type="ARBA" id="ARBA00022475"/>
    </source>
</evidence>
<dbReference type="Proteomes" id="UP000585272">
    <property type="component" value="Unassembled WGS sequence"/>
</dbReference>
<feature type="transmembrane region" description="Helical" evidence="7">
    <location>
        <begin position="448"/>
        <end position="471"/>
    </location>
</feature>
<dbReference type="EMBL" id="JACHNU010000001">
    <property type="protein sequence ID" value="MBB4662053.1"/>
    <property type="molecule type" value="Genomic_DNA"/>
</dbReference>
<feature type="transmembrane region" description="Helical" evidence="7">
    <location>
        <begin position="143"/>
        <end position="161"/>
    </location>
</feature>
<dbReference type="InterPro" id="IPR011701">
    <property type="entry name" value="MFS"/>
</dbReference>
<evidence type="ECO:0000259" key="8">
    <source>
        <dbReference type="PROSITE" id="PS50850"/>
    </source>
</evidence>
<name>A0A840ICV5_9ACTN</name>
<dbReference type="RefSeq" id="WP_183340743.1">
    <property type="nucleotide sequence ID" value="NZ_JACHNU010000001.1"/>
</dbReference>
<feature type="transmembrane region" description="Helical" evidence="7">
    <location>
        <begin position="310"/>
        <end position="327"/>
    </location>
</feature>
<dbReference type="PROSITE" id="PS50850">
    <property type="entry name" value="MFS"/>
    <property type="match status" value="1"/>
</dbReference>
<dbReference type="PRINTS" id="PR01036">
    <property type="entry name" value="TCRTETB"/>
</dbReference>